<gene>
    <name evidence="1" type="ORF">DSO57_1039108</name>
</gene>
<evidence type="ECO:0000313" key="1">
    <source>
        <dbReference type="EMBL" id="KAJ9048024.1"/>
    </source>
</evidence>
<dbReference type="Proteomes" id="UP001165960">
    <property type="component" value="Unassembled WGS sequence"/>
</dbReference>
<dbReference type="EMBL" id="QTSX02007687">
    <property type="protein sequence ID" value="KAJ9048024.1"/>
    <property type="molecule type" value="Genomic_DNA"/>
</dbReference>
<reference evidence="1" key="1">
    <citation type="submission" date="2022-04" db="EMBL/GenBank/DDBJ databases">
        <title>Genome of the entomopathogenic fungus Entomophthora muscae.</title>
        <authorList>
            <person name="Elya C."/>
            <person name="Lovett B.R."/>
            <person name="Lee E."/>
            <person name="Macias A.M."/>
            <person name="Hajek A.E."/>
            <person name="De Bivort B.L."/>
            <person name="Kasson M.T."/>
            <person name="De Fine Licht H.H."/>
            <person name="Stajich J.E."/>
        </authorList>
    </citation>
    <scope>NUCLEOTIDE SEQUENCE</scope>
    <source>
        <strain evidence="1">Berkeley</strain>
    </source>
</reference>
<accession>A0ACC2RD96</accession>
<sequence length="463" mass="53231">MASSGPSLILLPNHVVAKVFLYLGVDDGKEARLACRALHCLTEPMFLQMHTLGDMERIGYRQFLLDKAKLIRGLGIRDIASLIEFEDDGLSLSQVFPNLRSISFGEEEDLDYDDTTTFCRQCLGLKHLKHISLCTKDFDETHVMNGGYDGDSEDGNGFNEYLPLSALSPLMSRIESLYTSSFPLSLIKSINRSKSMKKLTIVTHCSRPFLLKLRKLVPSKEVLLYNTYGPVISSTDENQTWIFSFYKKTYFYWKVADDMKIQETRWVQRVFPNFFRVDEEDGYPDLGRIMKGGPMEHCTVICTDEEGYTKKTLLYVNNALSIEMVYYGPTGIEYSKDTKYIAKKLSLDINDEIDDALGWVLRNFPNLQHFYVYKEISHYVLPLNKPFPHLECFYSHANQSTEFWKQLVCNAPKLEAIYIDRIPDCFSVLKANNPTLQHFPFKTIYGAPRIVEEASGFYKSLTQ</sequence>
<protein>
    <submittedName>
        <fullName evidence="1">Uncharacterized protein</fullName>
    </submittedName>
</protein>
<proteinExistence type="predicted"/>
<name>A0ACC2RD96_9FUNG</name>
<comment type="caution">
    <text evidence="1">The sequence shown here is derived from an EMBL/GenBank/DDBJ whole genome shotgun (WGS) entry which is preliminary data.</text>
</comment>
<keyword evidence="2" id="KW-1185">Reference proteome</keyword>
<organism evidence="1 2">
    <name type="scientific">Entomophthora muscae</name>
    <dbReference type="NCBI Taxonomy" id="34485"/>
    <lineage>
        <taxon>Eukaryota</taxon>
        <taxon>Fungi</taxon>
        <taxon>Fungi incertae sedis</taxon>
        <taxon>Zoopagomycota</taxon>
        <taxon>Entomophthoromycotina</taxon>
        <taxon>Entomophthoromycetes</taxon>
        <taxon>Entomophthorales</taxon>
        <taxon>Entomophthoraceae</taxon>
        <taxon>Entomophthora</taxon>
    </lineage>
</organism>
<evidence type="ECO:0000313" key="2">
    <source>
        <dbReference type="Proteomes" id="UP001165960"/>
    </source>
</evidence>